<evidence type="ECO:0000313" key="1">
    <source>
        <dbReference type="EMBL" id="OSY35584.1"/>
    </source>
</evidence>
<sequence length="218" mass="23936">MTGLHVFDMDGTLLHGAASVELSRHLGTFDEANAIEAGWVRGEITETGFWEQMLPLWSTATESDIDEAFDNAGWIAGVREVFADIDRRGEHSIVISQSPHFFVGRLRGWGAHRTFGSLVGPHMSPDQWSLLTARHKVDITRSVLAELGVCESRCVAYGDSTSDVLLFEHLHNTVGVNCQESLRSSAAVVYDGDDIRAAYTLGRSLLEQSTTIRSESVS</sequence>
<keyword evidence="2" id="KW-1185">Reference proteome</keyword>
<dbReference type="InterPro" id="IPR023214">
    <property type="entry name" value="HAD_sf"/>
</dbReference>
<dbReference type="RefSeq" id="WP_085916003.1">
    <property type="nucleotide sequence ID" value="NZ_AP018920.1"/>
</dbReference>
<dbReference type="Gene3D" id="3.40.50.1000">
    <property type="entry name" value="HAD superfamily/HAD-like"/>
    <property type="match status" value="1"/>
</dbReference>
<dbReference type="GO" id="GO:0016787">
    <property type="term" value="F:hydrolase activity"/>
    <property type="evidence" value="ECO:0007669"/>
    <property type="project" value="UniProtKB-KW"/>
</dbReference>
<proteinExistence type="predicted"/>
<dbReference type="AlphaFoldDB" id="A0A1Y2MK00"/>
<organism evidence="1 2">
    <name type="scientific">Pseudonocardia autotrophica</name>
    <name type="common">Amycolata autotrophica</name>
    <name type="synonym">Nocardia autotrophica</name>
    <dbReference type="NCBI Taxonomy" id="2074"/>
    <lineage>
        <taxon>Bacteria</taxon>
        <taxon>Bacillati</taxon>
        <taxon>Actinomycetota</taxon>
        <taxon>Actinomycetes</taxon>
        <taxon>Pseudonocardiales</taxon>
        <taxon>Pseudonocardiaceae</taxon>
        <taxon>Pseudonocardia</taxon>
    </lineage>
</organism>
<dbReference type="OrthoDB" id="3615082at2"/>
<dbReference type="STRING" id="2074.BG845_05919"/>
<dbReference type="SUPFAM" id="SSF56784">
    <property type="entry name" value="HAD-like"/>
    <property type="match status" value="1"/>
</dbReference>
<dbReference type="Pfam" id="PF12710">
    <property type="entry name" value="HAD"/>
    <property type="match status" value="1"/>
</dbReference>
<evidence type="ECO:0000313" key="2">
    <source>
        <dbReference type="Proteomes" id="UP000194360"/>
    </source>
</evidence>
<dbReference type="EMBL" id="MIGB01000049">
    <property type="protein sequence ID" value="OSY35584.1"/>
    <property type="molecule type" value="Genomic_DNA"/>
</dbReference>
<reference evidence="1 2" key="1">
    <citation type="submission" date="2016-09" db="EMBL/GenBank/DDBJ databases">
        <title>Pseudonocardia autotrophica DSM535, a candidate organism with high potential of specific P450 cytochromes.</title>
        <authorList>
            <person name="Grumaz C."/>
            <person name="Vainshtein Y."/>
            <person name="Kirstahler P."/>
            <person name="Sohn K."/>
        </authorList>
    </citation>
    <scope>NUCLEOTIDE SEQUENCE [LARGE SCALE GENOMIC DNA]</scope>
    <source>
        <strain evidence="1 2">DSM 535</strain>
    </source>
</reference>
<dbReference type="Proteomes" id="UP000194360">
    <property type="component" value="Unassembled WGS sequence"/>
</dbReference>
<name>A0A1Y2MK00_PSEAH</name>
<protein>
    <submittedName>
        <fullName evidence="1">Haloacid dehalogenase-like hydrolase</fullName>
    </submittedName>
</protein>
<gene>
    <name evidence="1" type="ORF">BG845_05919</name>
</gene>
<comment type="caution">
    <text evidence="1">The sequence shown here is derived from an EMBL/GenBank/DDBJ whole genome shotgun (WGS) entry which is preliminary data.</text>
</comment>
<keyword evidence="1" id="KW-0378">Hydrolase</keyword>
<accession>A0A1Y2MK00</accession>
<dbReference type="InterPro" id="IPR036412">
    <property type="entry name" value="HAD-like_sf"/>
</dbReference>